<accession>A0A1K1RSP2</accession>
<dbReference type="PANTHER" id="PTHR41294:SF1">
    <property type="entry name" value="CADMIUM-INDUCED PROTEIN CADI"/>
    <property type="match status" value="1"/>
</dbReference>
<dbReference type="GO" id="GO:0051213">
    <property type="term" value="F:dioxygenase activity"/>
    <property type="evidence" value="ECO:0007669"/>
    <property type="project" value="UniProtKB-KW"/>
</dbReference>
<dbReference type="InterPro" id="IPR004360">
    <property type="entry name" value="Glyas_Fos-R_dOase_dom"/>
</dbReference>
<dbReference type="Proteomes" id="UP000182740">
    <property type="component" value="Unassembled WGS sequence"/>
</dbReference>
<dbReference type="OrthoDB" id="9789608at2"/>
<gene>
    <name evidence="2" type="ORF">SAMN04489730_3885</name>
</gene>
<dbReference type="AlphaFoldDB" id="A0A1K1RSP2"/>
<keyword evidence="3" id="KW-1185">Reference proteome</keyword>
<evidence type="ECO:0000313" key="3">
    <source>
        <dbReference type="Proteomes" id="UP000182740"/>
    </source>
</evidence>
<feature type="domain" description="VOC" evidence="1">
    <location>
        <begin position="2"/>
        <end position="118"/>
    </location>
</feature>
<dbReference type="Pfam" id="PF00903">
    <property type="entry name" value="Glyoxalase"/>
    <property type="match status" value="1"/>
</dbReference>
<dbReference type="PROSITE" id="PS51819">
    <property type="entry name" value="VOC"/>
    <property type="match status" value="1"/>
</dbReference>
<dbReference type="STRING" id="546364.SAMN04489730_3885"/>
<dbReference type="NCBIfam" id="NF041414">
    <property type="entry name" value="ArsI_CadI_VOC"/>
    <property type="match status" value="1"/>
</dbReference>
<dbReference type="GO" id="GO:0046686">
    <property type="term" value="P:response to cadmium ion"/>
    <property type="evidence" value="ECO:0007669"/>
    <property type="project" value="TreeGrafter"/>
</dbReference>
<sequence>MSRVQLALRVGDLAGSIDFYSKLFGTEPAKLRPGYANFAIEEPALKLVLLEGEPGQETVMDHLGVEVESTDQVNAATKRLTGEGLETLTEDDTTCCYAVQDKVWVHGPGKEPWEVYTVKADSTTFGTESAAPVTPATCCTPDAETGATAKPEGCCG</sequence>
<reference evidence="3" key="1">
    <citation type="submission" date="2016-11" db="EMBL/GenBank/DDBJ databases">
        <authorList>
            <person name="Varghese N."/>
            <person name="Submissions S."/>
        </authorList>
    </citation>
    <scope>NUCLEOTIDE SEQUENCE [LARGE SCALE GENOMIC DNA]</scope>
    <source>
        <strain evidence="3">DSM 44671</strain>
    </source>
</reference>
<proteinExistence type="predicted"/>
<dbReference type="InterPro" id="IPR037523">
    <property type="entry name" value="VOC_core"/>
</dbReference>
<keyword evidence="2" id="KW-0223">Dioxygenase</keyword>
<dbReference type="RefSeq" id="WP_072477618.1">
    <property type="nucleotide sequence ID" value="NZ_FPJG01000006.1"/>
</dbReference>
<dbReference type="PANTHER" id="PTHR41294">
    <property type="entry name" value="CADMIUM-INDUCED PROTEIN CADI"/>
    <property type="match status" value="1"/>
</dbReference>
<organism evidence="2 3">
    <name type="scientific">Amycolatopsis australiensis</name>
    <dbReference type="NCBI Taxonomy" id="546364"/>
    <lineage>
        <taxon>Bacteria</taxon>
        <taxon>Bacillati</taxon>
        <taxon>Actinomycetota</taxon>
        <taxon>Actinomycetes</taxon>
        <taxon>Pseudonocardiales</taxon>
        <taxon>Pseudonocardiaceae</taxon>
        <taxon>Amycolatopsis</taxon>
    </lineage>
</organism>
<dbReference type="Gene3D" id="3.10.180.10">
    <property type="entry name" value="2,3-Dihydroxybiphenyl 1,2-Dioxygenase, domain 1"/>
    <property type="match status" value="1"/>
</dbReference>
<dbReference type="InterPro" id="IPR029068">
    <property type="entry name" value="Glyas_Bleomycin-R_OHBP_Dase"/>
</dbReference>
<protein>
    <submittedName>
        <fullName evidence="2">Glyoxalase/Bleomycin resistance protein/Dioxygenase superfamily protein</fullName>
    </submittedName>
</protein>
<evidence type="ECO:0000313" key="2">
    <source>
        <dbReference type="EMBL" id="SFW75097.1"/>
    </source>
</evidence>
<dbReference type="InterPro" id="IPR052393">
    <property type="entry name" value="Cadmium-induced_rsp"/>
</dbReference>
<dbReference type="SUPFAM" id="SSF54593">
    <property type="entry name" value="Glyoxalase/Bleomycin resistance protein/Dihydroxybiphenyl dioxygenase"/>
    <property type="match status" value="1"/>
</dbReference>
<dbReference type="InterPro" id="IPR049789">
    <property type="entry name" value="ArsI/CadI-like"/>
</dbReference>
<evidence type="ECO:0000259" key="1">
    <source>
        <dbReference type="PROSITE" id="PS51819"/>
    </source>
</evidence>
<keyword evidence="2" id="KW-0560">Oxidoreductase</keyword>
<name>A0A1K1RSP2_9PSEU</name>
<dbReference type="EMBL" id="FPJG01000006">
    <property type="protein sequence ID" value="SFW75097.1"/>
    <property type="molecule type" value="Genomic_DNA"/>
</dbReference>